<dbReference type="Gene3D" id="3.40.605.10">
    <property type="entry name" value="Aldehyde Dehydrogenase, Chain A, domain 1"/>
    <property type="match status" value="1"/>
</dbReference>
<dbReference type="PROSITE" id="PS00687">
    <property type="entry name" value="ALDEHYDE_DEHYDR_GLU"/>
    <property type="match status" value="1"/>
</dbReference>
<dbReference type="InterPro" id="IPR016161">
    <property type="entry name" value="Ald_DH/histidinol_DH"/>
</dbReference>
<dbReference type="PIRSF" id="PIRSF036492">
    <property type="entry name" value="ALDH"/>
    <property type="match status" value="1"/>
</dbReference>
<evidence type="ECO:0000313" key="9">
    <source>
        <dbReference type="EMBL" id="MBB5186551.1"/>
    </source>
</evidence>
<evidence type="ECO:0000256" key="5">
    <source>
        <dbReference type="PIRSR" id="PIRSR036492-1"/>
    </source>
</evidence>
<organism evidence="9 10">
    <name type="scientific">Zhongshania antarctica</name>
    <dbReference type="NCBI Taxonomy" id="641702"/>
    <lineage>
        <taxon>Bacteria</taxon>
        <taxon>Pseudomonadati</taxon>
        <taxon>Pseudomonadota</taxon>
        <taxon>Gammaproteobacteria</taxon>
        <taxon>Cellvibrionales</taxon>
        <taxon>Spongiibacteraceae</taxon>
        <taxon>Zhongshania</taxon>
    </lineage>
</organism>
<dbReference type="PANTHER" id="PTHR43570">
    <property type="entry name" value="ALDEHYDE DEHYDROGENASE"/>
    <property type="match status" value="1"/>
</dbReference>
<gene>
    <name evidence="9" type="ORF">HNQ57_000812</name>
</gene>
<evidence type="ECO:0000256" key="1">
    <source>
        <dbReference type="ARBA" id="ARBA00009986"/>
    </source>
</evidence>
<dbReference type="InterPro" id="IPR016162">
    <property type="entry name" value="Ald_DH_N"/>
</dbReference>
<dbReference type="Pfam" id="PF00171">
    <property type="entry name" value="Aldedh"/>
    <property type="match status" value="1"/>
</dbReference>
<dbReference type="Proteomes" id="UP000536640">
    <property type="component" value="Unassembled WGS sequence"/>
</dbReference>
<dbReference type="InterPro" id="IPR029510">
    <property type="entry name" value="Ald_DH_CS_GLU"/>
</dbReference>
<dbReference type="InterPro" id="IPR016163">
    <property type="entry name" value="Ald_DH_C"/>
</dbReference>
<evidence type="ECO:0000259" key="8">
    <source>
        <dbReference type="Pfam" id="PF00171"/>
    </source>
</evidence>
<dbReference type="InterPro" id="IPR012394">
    <property type="entry name" value="Aldehyde_DH_NAD(P)"/>
</dbReference>
<reference evidence="9 10" key="1">
    <citation type="submission" date="2020-08" db="EMBL/GenBank/DDBJ databases">
        <title>Genomic Encyclopedia of Type Strains, Phase IV (KMG-IV): sequencing the most valuable type-strain genomes for metagenomic binning, comparative biology and taxonomic classification.</title>
        <authorList>
            <person name="Goeker M."/>
        </authorList>
    </citation>
    <scope>NUCLEOTIDE SEQUENCE [LARGE SCALE GENOMIC DNA]</scope>
    <source>
        <strain evidence="9 10">DSM 25701</strain>
    </source>
</reference>
<comment type="similarity">
    <text evidence="1 4 7">Belongs to the aldehyde dehydrogenase family.</text>
</comment>
<dbReference type="AlphaFoldDB" id="A0A840R2B7"/>
<dbReference type="InterPro" id="IPR015590">
    <property type="entry name" value="Aldehyde_DH_dom"/>
</dbReference>
<evidence type="ECO:0000256" key="4">
    <source>
        <dbReference type="PIRNR" id="PIRNR036492"/>
    </source>
</evidence>
<feature type="active site" evidence="5">
    <location>
        <position position="259"/>
    </location>
</feature>
<sequence length="485" mass="53504">MTNLNNAPGSPTLDSMRATLDRQRQLCTEEGAVSAELRIDRLSRAIDLVFDNRDIIVDTLTQDFGHRSSHQSLMSDIYATIECLKHSKKHVKKWMKAEKRSAPFPMNLMGAKARVEFQPKGVVGIIGTWNFPLNTVFSPLAGVLAAGNRAMIKCSEVTPKTGELLATLTAKYFSNDEIAVFNGGPNVGAEFSALPFDHIIFTGATSIARHILRAASDNLTPVTLELGGKSPVIVSESYPIQEAVERIFGGKILNVGQVCLSPDYVFVPENQLAAFTEAASAYIATMFPTLRDNPDYSSVVNERHYQRLQSYLADAREKGADVRELNPAKEDFSQQQGTFKIPLTLVVNPSDDMLVMQEELFGPIICIKTYRQVDDCITYVNARPRPLALYYFGKNKTEQQHILDHTVSGAVTINDVIFHVSCEDLPFGGIGPSGMGNYHGADGFKTFSHAKAIYKQSNINFQKLGGMIPPYGDKADKTLKAMIRK</sequence>
<evidence type="ECO:0000313" key="10">
    <source>
        <dbReference type="Proteomes" id="UP000536640"/>
    </source>
</evidence>
<dbReference type="RefSeq" id="WP_184461333.1">
    <property type="nucleotide sequence ID" value="NZ_JACHHW010000002.1"/>
</dbReference>
<dbReference type="PANTHER" id="PTHR43570:SF20">
    <property type="entry name" value="ALDEHYDE DEHYDROGENASE ALDX-RELATED"/>
    <property type="match status" value="1"/>
</dbReference>
<dbReference type="SUPFAM" id="SSF53720">
    <property type="entry name" value="ALDH-like"/>
    <property type="match status" value="1"/>
</dbReference>
<name>A0A840R2B7_9GAMM</name>
<proteinExistence type="inferred from homology"/>
<feature type="active site" evidence="5 6">
    <location>
        <position position="225"/>
    </location>
</feature>
<accession>A0A840R2B7</accession>
<dbReference type="Gene3D" id="3.40.309.10">
    <property type="entry name" value="Aldehyde Dehydrogenase, Chain A, domain 2"/>
    <property type="match status" value="1"/>
</dbReference>
<evidence type="ECO:0000256" key="6">
    <source>
        <dbReference type="PROSITE-ProRule" id="PRU10007"/>
    </source>
</evidence>
<dbReference type="CDD" id="cd07133">
    <property type="entry name" value="ALDH_CALDH_CalB"/>
    <property type="match status" value="1"/>
</dbReference>
<dbReference type="GO" id="GO:0006081">
    <property type="term" value="P:aldehyde metabolic process"/>
    <property type="evidence" value="ECO:0007669"/>
    <property type="project" value="InterPro"/>
</dbReference>
<keyword evidence="10" id="KW-1185">Reference proteome</keyword>
<protein>
    <recommendedName>
        <fullName evidence="4">Aldehyde dehydrogenase</fullName>
    </recommendedName>
</protein>
<feature type="domain" description="Aldehyde dehydrogenase" evidence="8">
    <location>
        <begin position="32"/>
        <end position="453"/>
    </location>
</feature>
<evidence type="ECO:0000256" key="2">
    <source>
        <dbReference type="ARBA" id="ARBA00023002"/>
    </source>
</evidence>
<comment type="caution">
    <text evidence="9">The sequence shown here is derived from an EMBL/GenBank/DDBJ whole genome shotgun (WGS) entry which is preliminary data.</text>
</comment>
<dbReference type="GO" id="GO:0005737">
    <property type="term" value="C:cytoplasm"/>
    <property type="evidence" value="ECO:0007669"/>
    <property type="project" value="TreeGrafter"/>
</dbReference>
<keyword evidence="3" id="KW-0520">NAD</keyword>
<evidence type="ECO:0000256" key="3">
    <source>
        <dbReference type="ARBA" id="ARBA00023027"/>
    </source>
</evidence>
<keyword evidence="2 4" id="KW-0560">Oxidoreductase</keyword>
<evidence type="ECO:0000256" key="7">
    <source>
        <dbReference type="RuleBase" id="RU003345"/>
    </source>
</evidence>
<dbReference type="EMBL" id="JACHHW010000002">
    <property type="protein sequence ID" value="MBB5186551.1"/>
    <property type="molecule type" value="Genomic_DNA"/>
</dbReference>
<dbReference type="GO" id="GO:0004029">
    <property type="term" value="F:aldehyde dehydrogenase (NAD+) activity"/>
    <property type="evidence" value="ECO:0007669"/>
    <property type="project" value="TreeGrafter"/>
</dbReference>